<dbReference type="PANTHER" id="PTHR37523">
    <property type="entry name" value="METALLOPHOSPHOESTERASE"/>
    <property type="match status" value="1"/>
</dbReference>
<dbReference type="GO" id="GO:0016787">
    <property type="term" value="F:hydrolase activity"/>
    <property type="evidence" value="ECO:0007669"/>
    <property type="project" value="InterPro"/>
</dbReference>
<dbReference type="InterPro" id="IPR004843">
    <property type="entry name" value="Calcineurin-like_PHP"/>
</dbReference>
<dbReference type="EMBL" id="BARU01042647">
    <property type="protein sequence ID" value="GAH87137.1"/>
    <property type="molecule type" value="Genomic_DNA"/>
</dbReference>
<dbReference type="SUPFAM" id="SSF56300">
    <property type="entry name" value="Metallo-dependent phosphatases"/>
    <property type="match status" value="1"/>
</dbReference>
<gene>
    <name evidence="2" type="ORF">S03H2_65494</name>
</gene>
<feature type="domain" description="Calcineurin-like phosphoesterase" evidence="1">
    <location>
        <begin position="5"/>
        <end position="136"/>
    </location>
</feature>
<reference evidence="2" key="1">
    <citation type="journal article" date="2014" name="Front. Microbiol.">
        <title>High frequency of phylogenetically diverse reductive dehalogenase-homologous genes in deep subseafloor sedimentary metagenomes.</title>
        <authorList>
            <person name="Kawai M."/>
            <person name="Futagami T."/>
            <person name="Toyoda A."/>
            <person name="Takaki Y."/>
            <person name="Nishi S."/>
            <person name="Hori S."/>
            <person name="Arai W."/>
            <person name="Tsubouchi T."/>
            <person name="Morono Y."/>
            <person name="Uchiyama I."/>
            <person name="Ito T."/>
            <person name="Fujiyama A."/>
            <person name="Inagaki F."/>
            <person name="Takami H."/>
        </authorList>
    </citation>
    <scope>NUCLEOTIDE SEQUENCE</scope>
    <source>
        <strain evidence="2">Expedition CK06-06</strain>
    </source>
</reference>
<accession>X1IZJ3</accession>
<dbReference type="Gene3D" id="3.60.21.10">
    <property type="match status" value="1"/>
</dbReference>
<comment type="caution">
    <text evidence="2">The sequence shown here is derived from an EMBL/GenBank/DDBJ whole genome shotgun (WGS) entry which is preliminary data.</text>
</comment>
<dbReference type="Pfam" id="PF00149">
    <property type="entry name" value="Metallophos"/>
    <property type="match status" value="1"/>
</dbReference>
<dbReference type="AlphaFoldDB" id="X1IZJ3"/>
<name>X1IZJ3_9ZZZZ</name>
<organism evidence="2">
    <name type="scientific">marine sediment metagenome</name>
    <dbReference type="NCBI Taxonomy" id="412755"/>
    <lineage>
        <taxon>unclassified sequences</taxon>
        <taxon>metagenomes</taxon>
        <taxon>ecological metagenomes</taxon>
    </lineage>
</organism>
<protein>
    <recommendedName>
        <fullName evidence="1">Calcineurin-like phosphoesterase domain-containing protein</fullName>
    </recommendedName>
</protein>
<proteinExistence type="predicted"/>
<feature type="non-terminal residue" evidence="2">
    <location>
        <position position="1"/>
    </location>
</feature>
<evidence type="ECO:0000259" key="1">
    <source>
        <dbReference type="Pfam" id="PF00149"/>
    </source>
</evidence>
<dbReference type="PANTHER" id="PTHR37523:SF1">
    <property type="entry name" value="CALCINEURIN-LIKE PHOSPHOESTERASE DOMAIN-CONTAINING PROTEIN"/>
    <property type="match status" value="1"/>
</dbReference>
<evidence type="ECO:0000313" key="2">
    <source>
        <dbReference type="EMBL" id="GAH87137.1"/>
    </source>
</evidence>
<sequence>DAARVVEAVRRHNPRILAVAGNCDHPDVAAYLDDDGIGLHGAHRVVEGVAFLGVGGSLPCPVHTPNQLSEQELAALLWAAADGLDPALPWVLLSHQPPRDTAVDVVHGGMHVGSRSVRDFILLHEPLVCFTGHIHEAAGTDTLGRTRLANPGPVRGGRCARAELDDGLTALDIRHC</sequence>
<dbReference type="InterPro" id="IPR029052">
    <property type="entry name" value="Metallo-depent_PP-like"/>
</dbReference>